<gene>
    <name evidence="1" type="ORF">O6P43_003621</name>
</gene>
<reference evidence="1" key="1">
    <citation type="journal article" date="2023" name="Science">
        <title>Elucidation of the pathway for biosynthesis of saponin adjuvants from the soapbark tree.</title>
        <authorList>
            <person name="Reed J."/>
            <person name="Orme A."/>
            <person name="El-Demerdash A."/>
            <person name="Owen C."/>
            <person name="Martin L.B.B."/>
            <person name="Misra R.C."/>
            <person name="Kikuchi S."/>
            <person name="Rejzek M."/>
            <person name="Martin A.C."/>
            <person name="Harkess A."/>
            <person name="Leebens-Mack J."/>
            <person name="Louveau T."/>
            <person name="Stephenson M.J."/>
            <person name="Osbourn A."/>
        </authorList>
    </citation>
    <scope>NUCLEOTIDE SEQUENCE</scope>
    <source>
        <strain evidence="1">S10</strain>
    </source>
</reference>
<sequence>MWNGQSFLTDMCHGMGCSSVEQIWFPGLMIDRGIDRFLFNVLPIFVLRLRIEEEDKFLSILHKDYVGWYPDFPASSEEPLVVPFACFWFCGGVLVALQRSGGTVG</sequence>
<proteinExistence type="predicted"/>
<dbReference type="AlphaFoldDB" id="A0AAD7VLZ9"/>
<dbReference type="Proteomes" id="UP001163823">
    <property type="component" value="Chromosome 2"/>
</dbReference>
<accession>A0AAD7VLZ9</accession>
<keyword evidence="2" id="KW-1185">Reference proteome</keyword>
<evidence type="ECO:0000313" key="1">
    <source>
        <dbReference type="EMBL" id="KAJ7980334.1"/>
    </source>
</evidence>
<name>A0AAD7VLZ9_QUISA</name>
<organism evidence="1 2">
    <name type="scientific">Quillaja saponaria</name>
    <name type="common">Soap bark tree</name>
    <dbReference type="NCBI Taxonomy" id="32244"/>
    <lineage>
        <taxon>Eukaryota</taxon>
        <taxon>Viridiplantae</taxon>
        <taxon>Streptophyta</taxon>
        <taxon>Embryophyta</taxon>
        <taxon>Tracheophyta</taxon>
        <taxon>Spermatophyta</taxon>
        <taxon>Magnoliopsida</taxon>
        <taxon>eudicotyledons</taxon>
        <taxon>Gunneridae</taxon>
        <taxon>Pentapetalae</taxon>
        <taxon>rosids</taxon>
        <taxon>fabids</taxon>
        <taxon>Fabales</taxon>
        <taxon>Quillajaceae</taxon>
        <taxon>Quillaja</taxon>
    </lineage>
</organism>
<dbReference type="EMBL" id="JARAOO010000002">
    <property type="protein sequence ID" value="KAJ7980334.1"/>
    <property type="molecule type" value="Genomic_DNA"/>
</dbReference>
<dbReference type="KEGG" id="qsa:O6P43_003621"/>
<protein>
    <submittedName>
        <fullName evidence="1">Uncharacterized protein</fullName>
    </submittedName>
</protein>
<comment type="caution">
    <text evidence="1">The sequence shown here is derived from an EMBL/GenBank/DDBJ whole genome shotgun (WGS) entry which is preliminary data.</text>
</comment>
<evidence type="ECO:0000313" key="2">
    <source>
        <dbReference type="Proteomes" id="UP001163823"/>
    </source>
</evidence>